<dbReference type="RefSeq" id="WP_304708881.1">
    <property type="nucleotide sequence ID" value="NZ_CP130953.1"/>
</dbReference>
<dbReference type="PROSITE" id="PS00041">
    <property type="entry name" value="HTH_ARAC_FAMILY_1"/>
    <property type="match status" value="1"/>
</dbReference>
<dbReference type="Gene3D" id="1.10.10.60">
    <property type="entry name" value="Homeodomain-like"/>
    <property type="match status" value="1"/>
</dbReference>
<dbReference type="SMART" id="SM00342">
    <property type="entry name" value="HTH_ARAC"/>
    <property type="match status" value="1"/>
</dbReference>
<gene>
    <name evidence="5" type="ORF">Q5707_23285</name>
</gene>
<evidence type="ECO:0000256" key="1">
    <source>
        <dbReference type="ARBA" id="ARBA00023015"/>
    </source>
</evidence>
<dbReference type="InterPro" id="IPR009057">
    <property type="entry name" value="Homeodomain-like_sf"/>
</dbReference>
<dbReference type="Proteomes" id="UP001231166">
    <property type="component" value="Chromosome"/>
</dbReference>
<sequence length="349" mass="38604">MEHGVVTDDSVPTLDLRQVERRDRRAAWERAMASRLVPMGVHLSADSDEDNHGMFRSLDVSDIKVTQWECPELKLVRTKRLVETTDTEALMLLTASAGSQVFELDSGTARMEAGTARISTTRVAYSSTVSSVLRKRSVVIPFAALAPYDTGGAIPDCLMLDQSRPLARLLISFVDSMSTHITCMDPAEVDAARDALLTLVAGVIRSNTRAAYDGPALLPALRSQLEWWIKEHLRGGPIRVVDMAKAFNVSSRTVHRTFSLTGDTVRSVVRTQRLAGARRDVVATNLPIGSIAHRWGYYGASHFGREFKTFLSMSPSDYRYSFGISHVDKHSEMETLNPRFASTMNDLAS</sequence>
<dbReference type="AlphaFoldDB" id="A0AAX3Y6X3"/>
<dbReference type="InterPro" id="IPR018062">
    <property type="entry name" value="HTH_AraC-typ_CS"/>
</dbReference>
<dbReference type="Pfam" id="PF12833">
    <property type="entry name" value="HTH_18"/>
    <property type="match status" value="1"/>
</dbReference>
<dbReference type="SUPFAM" id="SSF46689">
    <property type="entry name" value="Homeodomain-like"/>
    <property type="match status" value="1"/>
</dbReference>
<dbReference type="GO" id="GO:0003700">
    <property type="term" value="F:DNA-binding transcription factor activity"/>
    <property type="evidence" value="ECO:0007669"/>
    <property type="project" value="InterPro"/>
</dbReference>
<dbReference type="Pfam" id="PF14525">
    <property type="entry name" value="AraC_binding_2"/>
    <property type="match status" value="1"/>
</dbReference>
<keyword evidence="1" id="KW-0805">Transcription regulation</keyword>
<dbReference type="InterPro" id="IPR035418">
    <property type="entry name" value="AraC-bd_2"/>
</dbReference>
<dbReference type="InterPro" id="IPR050204">
    <property type="entry name" value="AraC_XylS_family_regulators"/>
</dbReference>
<evidence type="ECO:0000256" key="3">
    <source>
        <dbReference type="ARBA" id="ARBA00023163"/>
    </source>
</evidence>
<keyword evidence="2" id="KW-0238">DNA-binding</keyword>
<evidence type="ECO:0000256" key="2">
    <source>
        <dbReference type="ARBA" id="ARBA00023125"/>
    </source>
</evidence>
<organism evidence="5 6">
    <name type="scientific">Rhodococcus opacus</name>
    <name type="common">Nocardia opaca</name>
    <dbReference type="NCBI Taxonomy" id="37919"/>
    <lineage>
        <taxon>Bacteria</taxon>
        <taxon>Bacillati</taxon>
        <taxon>Actinomycetota</taxon>
        <taxon>Actinomycetes</taxon>
        <taxon>Mycobacteriales</taxon>
        <taxon>Nocardiaceae</taxon>
        <taxon>Rhodococcus</taxon>
    </lineage>
</organism>
<accession>A0AAX3Y6X3</accession>
<proteinExistence type="predicted"/>
<keyword evidence="3" id="KW-0804">Transcription</keyword>
<evidence type="ECO:0000313" key="5">
    <source>
        <dbReference type="EMBL" id="WLF44831.1"/>
    </source>
</evidence>
<protein>
    <submittedName>
        <fullName evidence="5">Helix-turn-helix transcriptional regulator</fullName>
    </submittedName>
</protein>
<dbReference type="InterPro" id="IPR018060">
    <property type="entry name" value="HTH_AraC"/>
</dbReference>
<reference evidence="5" key="1">
    <citation type="submission" date="2023-07" db="EMBL/GenBank/DDBJ databases">
        <title>Genomic analysis of Rhodococcus opacus VOC-14 with glycol ethers degradation activity.</title>
        <authorList>
            <person name="Narkevich D.A."/>
            <person name="Hlushen A.M."/>
            <person name="Akhremchuk A.E."/>
            <person name="Sikolenko M.A."/>
            <person name="Valentovich L.N."/>
        </authorList>
    </citation>
    <scope>NUCLEOTIDE SEQUENCE</scope>
    <source>
        <strain evidence="5">VOC-14</strain>
    </source>
</reference>
<dbReference type="GO" id="GO:0043565">
    <property type="term" value="F:sequence-specific DNA binding"/>
    <property type="evidence" value="ECO:0007669"/>
    <property type="project" value="InterPro"/>
</dbReference>
<dbReference type="EMBL" id="CP130953">
    <property type="protein sequence ID" value="WLF44831.1"/>
    <property type="molecule type" value="Genomic_DNA"/>
</dbReference>
<name>A0AAX3Y6X3_RHOOP</name>
<feature type="domain" description="HTH araC/xylS-type" evidence="4">
    <location>
        <begin position="223"/>
        <end position="321"/>
    </location>
</feature>
<dbReference type="PANTHER" id="PTHR46796">
    <property type="entry name" value="HTH-TYPE TRANSCRIPTIONAL ACTIVATOR RHAS-RELATED"/>
    <property type="match status" value="1"/>
</dbReference>
<dbReference type="PROSITE" id="PS01124">
    <property type="entry name" value="HTH_ARAC_FAMILY_2"/>
    <property type="match status" value="1"/>
</dbReference>
<evidence type="ECO:0000313" key="6">
    <source>
        <dbReference type="Proteomes" id="UP001231166"/>
    </source>
</evidence>
<evidence type="ECO:0000259" key="4">
    <source>
        <dbReference type="PROSITE" id="PS01124"/>
    </source>
</evidence>